<protein>
    <submittedName>
        <fullName evidence="2">Dienelactone hydrolase</fullName>
    </submittedName>
</protein>
<reference evidence="2" key="1">
    <citation type="journal article" date="2005" name="Environ. Microbiol.">
        <title>Genetic and functional properties of uncultivated thermophilic crenarchaeotes from a subsurface gold mine as revealed by analysis of genome fragments.</title>
        <authorList>
            <person name="Nunoura T."/>
            <person name="Hirayama H."/>
            <person name="Takami H."/>
            <person name="Oida H."/>
            <person name="Nishi S."/>
            <person name="Shimamura S."/>
            <person name="Suzuki Y."/>
            <person name="Inagaki F."/>
            <person name="Takai K."/>
            <person name="Nealson K.H."/>
            <person name="Horikoshi K."/>
        </authorList>
    </citation>
    <scope>NUCLEOTIDE SEQUENCE</scope>
</reference>
<dbReference type="SUPFAM" id="SSF53474">
    <property type="entry name" value="alpha/beta-Hydrolases"/>
    <property type="match status" value="1"/>
</dbReference>
<dbReference type="InterPro" id="IPR051049">
    <property type="entry name" value="Dienelactone_hydrolase-like"/>
</dbReference>
<dbReference type="InterPro" id="IPR002925">
    <property type="entry name" value="Dienelactn_hydro"/>
</dbReference>
<dbReference type="PANTHER" id="PTHR46623">
    <property type="entry name" value="CARBOXYMETHYLENEBUTENOLIDASE-RELATED"/>
    <property type="match status" value="1"/>
</dbReference>
<feature type="domain" description="Dienelactone hydrolase" evidence="1">
    <location>
        <begin position="47"/>
        <end position="251"/>
    </location>
</feature>
<dbReference type="InterPro" id="IPR029058">
    <property type="entry name" value="AB_hydrolase_fold"/>
</dbReference>
<accession>H5SFC1</accession>
<evidence type="ECO:0000313" key="3">
    <source>
        <dbReference type="EMBL" id="BAL57949.1"/>
    </source>
</evidence>
<sequence length="253" mass="27972">MTMTRWLRVSLVAGGLLSALLVLMEREPGQAQGTTVEITSGGKSYPAYFVAPAGEGRRPAVILIHSINGFEPGYQTISDLLMAEGFAVLALQWQAYERTPPDAVMEQLLRDAIAYLQGRAEVDPQQIGLTGFCIGGRYTMLFLPLIEDFKAGVAWYGFPYSGGSPMQPRKPADVINQLTAPMLIIHGTADRPSPIADIYRYATELDAAGKYFELKVYQGQPHSFMLRGGQLLQTPLTQDAFQEMVSFFKRMLR</sequence>
<keyword evidence="2" id="KW-0378">Hydrolase</keyword>
<dbReference type="AlphaFoldDB" id="H5SFC1"/>
<dbReference type="PANTHER" id="PTHR46623:SF6">
    <property type="entry name" value="ALPHA_BETA-HYDROLASES SUPERFAMILY PROTEIN"/>
    <property type="match status" value="1"/>
</dbReference>
<name>H5SFC1_9BACT</name>
<dbReference type="GO" id="GO:0016787">
    <property type="term" value="F:hydrolase activity"/>
    <property type="evidence" value="ECO:0007669"/>
    <property type="project" value="UniProtKB-KW"/>
</dbReference>
<dbReference type="EMBL" id="AP011789">
    <property type="protein sequence ID" value="BAL57949.1"/>
    <property type="molecule type" value="Genomic_DNA"/>
</dbReference>
<reference evidence="2" key="2">
    <citation type="journal article" date="2012" name="PLoS ONE">
        <title>A Deeply Branching Thermophilic Bacterium with an Ancient Acetyl-CoA Pathway Dominates a Subsurface Ecosystem.</title>
        <authorList>
            <person name="Takami H."/>
            <person name="Noguchi H."/>
            <person name="Takaki Y."/>
            <person name="Uchiyama I."/>
            <person name="Toyoda A."/>
            <person name="Nishi S."/>
            <person name="Chee G.-J."/>
            <person name="Arai W."/>
            <person name="Nunoura T."/>
            <person name="Itoh T."/>
            <person name="Hattori M."/>
            <person name="Takai K."/>
        </authorList>
    </citation>
    <scope>NUCLEOTIDE SEQUENCE</scope>
</reference>
<dbReference type="EMBL" id="AP011701">
    <property type="protein sequence ID" value="BAL54857.1"/>
    <property type="molecule type" value="Genomic_DNA"/>
</dbReference>
<evidence type="ECO:0000259" key="1">
    <source>
        <dbReference type="Pfam" id="PF01738"/>
    </source>
</evidence>
<dbReference type="Gene3D" id="3.40.50.1820">
    <property type="entry name" value="alpha/beta hydrolase"/>
    <property type="match status" value="1"/>
</dbReference>
<dbReference type="Pfam" id="PF01738">
    <property type="entry name" value="DLH"/>
    <property type="match status" value="1"/>
</dbReference>
<proteinExistence type="predicted"/>
<organism evidence="2">
    <name type="scientific">uncultured Acetothermia bacterium</name>
    <dbReference type="NCBI Taxonomy" id="236499"/>
    <lineage>
        <taxon>Bacteria</taxon>
        <taxon>Candidatus Bipolaricaulota</taxon>
        <taxon>environmental samples</taxon>
    </lineage>
</organism>
<gene>
    <name evidence="2" type="ORF">HGMM_F21A08C40</name>
    <name evidence="3" type="ORF">HGMM_F53C10C23</name>
</gene>
<evidence type="ECO:0000313" key="2">
    <source>
        <dbReference type="EMBL" id="BAL54857.1"/>
    </source>
</evidence>